<accession>A0A498C843</accession>
<evidence type="ECO:0000313" key="2">
    <source>
        <dbReference type="EMBL" id="RLK52304.1"/>
    </source>
</evidence>
<dbReference type="InterPro" id="IPR006059">
    <property type="entry name" value="SBP"/>
</dbReference>
<sequence>MNTRALRRIGLVAGIATTSAIVLAGCAGGSGDSATGDPNAEVTLTVATFNDFGYTDALLKEYEEAHPNVKIVHNKAATSNDARANYFQKLGKSGLADIEAIEVDWLPEVMQYSDLLAPVPSDLSGRWLDWKEKAATDADGNLIGYGTDIGPEAICYNADLFAKAGLPTDPAEVATLLDGDWANFFKVGDQFAAANTGAAWFDSAAGIWQGMVNQIEAAYEDPDSGEITATENPEVKDAYEQLTAALPTQSAHLEQWSTDYSAGMANGAFATMLCPGWMLGVISGNAPDVTSWNIANVFPNGGGNWGGSYLTVPANGKNVAAAQELADWLTSPETQVKAFENAGTFPSQNDALKSDTLLSSTNEFFNNANVGTIFSERANAITVSPFKGEFYFQINDAMNQSLLRVDQGAQDATTSWNQWADEVKAIG</sequence>
<dbReference type="RefSeq" id="WP_121056911.1">
    <property type="nucleotide sequence ID" value="NZ_RCDB01000001.1"/>
</dbReference>
<dbReference type="SUPFAM" id="SSF53850">
    <property type="entry name" value="Periplasmic binding protein-like II"/>
    <property type="match status" value="1"/>
</dbReference>
<feature type="signal peptide" evidence="1">
    <location>
        <begin position="1"/>
        <end position="24"/>
    </location>
</feature>
<protein>
    <submittedName>
        <fullName evidence="2">Cellobiose-binding protein</fullName>
    </submittedName>
</protein>
<dbReference type="PANTHER" id="PTHR43649:SF32">
    <property type="entry name" value="SUGAR BINDING SECRETED PROTEIN"/>
    <property type="match status" value="1"/>
</dbReference>
<evidence type="ECO:0000256" key="1">
    <source>
        <dbReference type="SAM" id="SignalP"/>
    </source>
</evidence>
<dbReference type="Gene3D" id="3.40.190.10">
    <property type="entry name" value="Periplasmic binding protein-like II"/>
    <property type="match status" value="1"/>
</dbReference>
<organism evidence="2 3">
    <name type="scientific">Microbacterium telephonicum</name>
    <dbReference type="NCBI Taxonomy" id="1714841"/>
    <lineage>
        <taxon>Bacteria</taxon>
        <taxon>Bacillati</taxon>
        <taxon>Actinomycetota</taxon>
        <taxon>Actinomycetes</taxon>
        <taxon>Micrococcales</taxon>
        <taxon>Microbacteriaceae</taxon>
        <taxon>Microbacterium</taxon>
    </lineage>
</organism>
<proteinExistence type="predicted"/>
<reference evidence="2 3" key="1">
    <citation type="journal article" date="2015" name="Stand. Genomic Sci.">
        <title>Genomic Encyclopedia of Bacterial and Archaeal Type Strains, Phase III: the genomes of soil and plant-associated and newly described type strains.</title>
        <authorList>
            <person name="Whitman W.B."/>
            <person name="Woyke T."/>
            <person name="Klenk H.P."/>
            <person name="Zhou Y."/>
            <person name="Lilburn T.G."/>
            <person name="Beck B.J."/>
            <person name="De Vos P."/>
            <person name="Vandamme P."/>
            <person name="Eisen J.A."/>
            <person name="Garrity G."/>
            <person name="Hugenholtz P."/>
            <person name="Kyrpides N.C."/>
        </authorList>
    </citation>
    <scope>NUCLEOTIDE SEQUENCE [LARGE SCALE GENOMIC DNA]</scope>
    <source>
        <strain evidence="2 3">S2T63</strain>
    </source>
</reference>
<dbReference type="InterPro" id="IPR050490">
    <property type="entry name" value="Bact_solute-bd_prot1"/>
</dbReference>
<name>A0A498C843_9MICO</name>
<comment type="caution">
    <text evidence="2">The sequence shown here is derived from an EMBL/GenBank/DDBJ whole genome shotgun (WGS) entry which is preliminary data.</text>
</comment>
<dbReference type="PROSITE" id="PS51257">
    <property type="entry name" value="PROKAR_LIPOPROTEIN"/>
    <property type="match status" value="1"/>
</dbReference>
<evidence type="ECO:0000313" key="3">
    <source>
        <dbReference type="Proteomes" id="UP000273158"/>
    </source>
</evidence>
<dbReference type="EMBL" id="RCDB01000001">
    <property type="protein sequence ID" value="RLK52304.1"/>
    <property type="molecule type" value="Genomic_DNA"/>
</dbReference>
<keyword evidence="3" id="KW-1185">Reference proteome</keyword>
<dbReference type="Pfam" id="PF13416">
    <property type="entry name" value="SBP_bac_8"/>
    <property type="match status" value="1"/>
</dbReference>
<keyword evidence="1" id="KW-0732">Signal</keyword>
<dbReference type="OrthoDB" id="3226017at2"/>
<feature type="chain" id="PRO_5038473910" evidence="1">
    <location>
        <begin position="25"/>
        <end position="427"/>
    </location>
</feature>
<dbReference type="PANTHER" id="PTHR43649">
    <property type="entry name" value="ARABINOSE-BINDING PROTEIN-RELATED"/>
    <property type="match status" value="1"/>
</dbReference>
<gene>
    <name evidence="2" type="ORF">C7474_0237</name>
</gene>
<dbReference type="Proteomes" id="UP000273158">
    <property type="component" value="Unassembled WGS sequence"/>
</dbReference>
<dbReference type="AlphaFoldDB" id="A0A498C843"/>